<sequence>MFVEAVCMPRCLILYTCGHGGDWNTCIYCVCVYIYIYIY</sequence>
<gene>
    <name evidence="1" type="ORF">SPARVUS_LOCUS36650</name>
</gene>
<accession>A0ABN9A6L2</accession>
<proteinExistence type="predicted"/>
<organism evidence="1 2">
    <name type="scientific">Staurois parvus</name>
    <dbReference type="NCBI Taxonomy" id="386267"/>
    <lineage>
        <taxon>Eukaryota</taxon>
        <taxon>Metazoa</taxon>
        <taxon>Chordata</taxon>
        <taxon>Craniata</taxon>
        <taxon>Vertebrata</taxon>
        <taxon>Euteleostomi</taxon>
        <taxon>Amphibia</taxon>
        <taxon>Batrachia</taxon>
        <taxon>Anura</taxon>
        <taxon>Neobatrachia</taxon>
        <taxon>Ranoidea</taxon>
        <taxon>Ranidae</taxon>
        <taxon>Staurois</taxon>
    </lineage>
</organism>
<evidence type="ECO:0000313" key="2">
    <source>
        <dbReference type="Proteomes" id="UP001162483"/>
    </source>
</evidence>
<name>A0ABN9A6L2_9NEOB</name>
<reference evidence="1" key="1">
    <citation type="submission" date="2023-05" db="EMBL/GenBank/DDBJ databases">
        <authorList>
            <person name="Stuckert A."/>
        </authorList>
    </citation>
    <scope>NUCLEOTIDE SEQUENCE</scope>
</reference>
<protein>
    <submittedName>
        <fullName evidence="1">Uncharacterized protein</fullName>
    </submittedName>
</protein>
<keyword evidence="2" id="KW-1185">Reference proteome</keyword>
<dbReference type="Proteomes" id="UP001162483">
    <property type="component" value="Unassembled WGS sequence"/>
</dbReference>
<feature type="non-terminal residue" evidence="1">
    <location>
        <position position="39"/>
    </location>
</feature>
<comment type="caution">
    <text evidence="1">The sequence shown here is derived from an EMBL/GenBank/DDBJ whole genome shotgun (WGS) entry which is preliminary data.</text>
</comment>
<evidence type="ECO:0000313" key="1">
    <source>
        <dbReference type="EMBL" id="CAI9531646.1"/>
    </source>
</evidence>
<dbReference type="EMBL" id="CATNWA010000016">
    <property type="protein sequence ID" value="CAI9531646.1"/>
    <property type="molecule type" value="Genomic_DNA"/>
</dbReference>